<evidence type="ECO:0000313" key="1">
    <source>
        <dbReference type="EMBL" id="GFC95932.1"/>
    </source>
</evidence>
<dbReference type="AlphaFoldDB" id="A0A699SEM8"/>
<feature type="non-terminal residue" evidence="1">
    <location>
        <position position="83"/>
    </location>
</feature>
<proteinExistence type="predicted"/>
<dbReference type="EMBL" id="BKCJ011157334">
    <property type="protein sequence ID" value="GFC95932.1"/>
    <property type="molecule type" value="Genomic_DNA"/>
</dbReference>
<gene>
    <name evidence="1" type="ORF">Tci_867902</name>
</gene>
<protein>
    <submittedName>
        <fullName evidence="1">3-oxoacyl-[acyl-carrier-protein] synthase II, chloroplastic-like</fullName>
    </submittedName>
</protein>
<feature type="non-terminal residue" evidence="1">
    <location>
        <position position="1"/>
    </location>
</feature>
<organism evidence="1">
    <name type="scientific">Tanacetum cinerariifolium</name>
    <name type="common">Dalmatian daisy</name>
    <name type="synonym">Chrysanthemum cinerariifolium</name>
    <dbReference type="NCBI Taxonomy" id="118510"/>
    <lineage>
        <taxon>Eukaryota</taxon>
        <taxon>Viridiplantae</taxon>
        <taxon>Streptophyta</taxon>
        <taxon>Embryophyta</taxon>
        <taxon>Tracheophyta</taxon>
        <taxon>Spermatophyta</taxon>
        <taxon>Magnoliopsida</taxon>
        <taxon>eudicotyledons</taxon>
        <taxon>Gunneridae</taxon>
        <taxon>Pentapetalae</taxon>
        <taxon>asterids</taxon>
        <taxon>campanulids</taxon>
        <taxon>Asterales</taxon>
        <taxon>Asteraceae</taxon>
        <taxon>Asteroideae</taxon>
        <taxon>Anthemideae</taxon>
        <taxon>Anthemidinae</taxon>
        <taxon>Tanacetum</taxon>
    </lineage>
</organism>
<comment type="caution">
    <text evidence="1">The sequence shown here is derived from an EMBL/GenBank/DDBJ whole genome shotgun (WGS) entry which is preliminary data.</text>
</comment>
<reference evidence="1" key="1">
    <citation type="journal article" date="2019" name="Sci. Rep.">
        <title>Draft genome of Tanacetum cinerariifolium, the natural source of mosquito coil.</title>
        <authorList>
            <person name="Yamashiro T."/>
            <person name="Shiraishi A."/>
            <person name="Satake H."/>
            <person name="Nakayama K."/>
        </authorList>
    </citation>
    <scope>NUCLEOTIDE SEQUENCE</scope>
</reference>
<sequence>LFYVEDLTAGKRALADDGSTEDGMEDINKTRCGVLIRSGISGMKSSIAVGVLYLQQRGICENLISRGGDLVSSCKSRSSYKLS</sequence>
<name>A0A699SEM8_TANCI</name>
<accession>A0A699SEM8</accession>